<dbReference type="EMBL" id="JROU02000311">
    <property type="protein sequence ID" value="OEH79687.1"/>
    <property type="molecule type" value="Genomic_DNA"/>
</dbReference>
<accession>A0A1D3D8B1</accession>
<feature type="compositionally biased region" description="Polar residues" evidence="1">
    <location>
        <begin position="227"/>
        <end position="243"/>
    </location>
</feature>
<organism evidence="3 4">
    <name type="scientific">Cyclospora cayetanensis</name>
    <dbReference type="NCBI Taxonomy" id="88456"/>
    <lineage>
        <taxon>Eukaryota</taxon>
        <taxon>Sar</taxon>
        <taxon>Alveolata</taxon>
        <taxon>Apicomplexa</taxon>
        <taxon>Conoidasida</taxon>
        <taxon>Coccidia</taxon>
        <taxon>Eucoccidiorida</taxon>
        <taxon>Eimeriorina</taxon>
        <taxon>Eimeriidae</taxon>
        <taxon>Cyclospora</taxon>
    </lineage>
</organism>
<dbReference type="GO" id="GO:0005654">
    <property type="term" value="C:nucleoplasm"/>
    <property type="evidence" value="ECO:0007669"/>
    <property type="project" value="TreeGrafter"/>
</dbReference>
<protein>
    <submittedName>
        <fullName evidence="3">Zinc finger (Ccch type) motif-containing protein</fullName>
    </submittedName>
</protein>
<dbReference type="PROSITE" id="PS50882">
    <property type="entry name" value="YTH"/>
    <property type="match status" value="1"/>
</dbReference>
<feature type="compositionally biased region" description="Low complexity" evidence="1">
    <location>
        <begin position="253"/>
        <end position="265"/>
    </location>
</feature>
<feature type="region of interest" description="Disordered" evidence="1">
    <location>
        <begin position="219"/>
        <end position="286"/>
    </location>
</feature>
<dbReference type="PANTHER" id="PTHR12357">
    <property type="entry name" value="YTH YT521-B HOMOLOGY DOMAIN-CONTAINING"/>
    <property type="match status" value="1"/>
</dbReference>
<sequence length="286" mass="30606">MSGSAAAGIAGSSTSAAAGSSGGGGSGSSSGEGLYVPLLVDAWGVPAPLSSSKRFFVIKCSRMANIYLSIHKGCWATSRCNTRKLSEAFAATNHVLLLFSANESGGFQGYARMMTPPLPHLFPGASPLRCFSDLWASLLPCLALCVYPPLLLYKDAHPGARWTLSASSQDELPPALGALLCAKMHAKPTETLLDGTVVEGHGAPIDHQTFFRQLKARGELEDEPAGQGTNPGHQGGAKQQSRHLQQESHRAMWHQQQDWQQPPQHESQHGGTLVWEMQQQQQGFSH</sequence>
<dbReference type="GO" id="GO:1990247">
    <property type="term" value="F:N6-methyladenosine-containing RNA reader activity"/>
    <property type="evidence" value="ECO:0007669"/>
    <property type="project" value="TreeGrafter"/>
</dbReference>
<dbReference type="GO" id="GO:0000398">
    <property type="term" value="P:mRNA splicing, via spliceosome"/>
    <property type="evidence" value="ECO:0007669"/>
    <property type="project" value="TreeGrafter"/>
</dbReference>
<dbReference type="Proteomes" id="UP000095192">
    <property type="component" value="Unassembled WGS sequence"/>
</dbReference>
<dbReference type="InterPro" id="IPR045168">
    <property type="entry name" value="YTH_prot"/>
</dbReference>
<feature type="domain" description="YTH" evidence="2">
    <location>
        <begin position="53"/>
        <end position="184"/>
    </location>
</feature>
<dbReference type="InterPro" id="IPR007275">
    <property type="entry name" value="YTH_domain"/>
</dbReference>
<dbReference type="InParanoid" id="A0A1D3D8B1"/>
<dbReference type="AlphaFoldDB" id="A0A1D3D8B1"/>
<evidence type="ECO:0000313" key="3">
    <source>
        <dbReference type="EMBL" id="OEH79687.1"/>
    </source>
</evidence>
<dbReference type="PANTHER" id="PTHR12357:SF3">
    <property type="entry name" value="YTH DOMAIN-CONTAINING PROTEIN 1"/>
    <property type="match status" value="1"/>
</dbReference>
<evidence type="ECO:0000313" key="4">
    <source>
        <dbReference type="Proteomes" id="UP000095192"/>
    </source>
</evidence>
<evidence type="ECO:0000256" key="1">
    <source>
        <dbReference type="SAM" id="MobiDB-lite"/>
    </source>
</evidence>
<proteinExistence type="predicted"/>
<gene>
    <name evidence="3" type="ORF">cyc_03685</name>
</gene>
<dbReference type="Pfam" id="PF04146">
    <property type="entry name" value="YTH"/>
    <property type="match status" value="1"/>
</dbReference>
<comment type="caution">
    <text evidence="3">The sequence shown here is derived from an EMBL/GenBank/DDBJ whole genome shotgun (WGS) entry which is preliminary data.</text>
</comment>
<dbReference type="GO" id="GO:0003729">
    <property type="term" value="F:mRNA binding"/>
    <property type="evidence" value="ECO:0007669"/>
    <property type="project" value="TreeGrafter"/>
</dbReference>
<keyword evidence="4" id="KW-1185">Reference proteome</keyword>
<dbReference type="CDD" id="cd21134">
    <property type="entry name" value="YTH"/>
    <property type="match status" value="1"/>
</dbReference>
<dbReference type="Gene3D" id="3.10.590.10">
    <property type="entry name" value="ph1033 like domains"/>
    <property type="match status" value="1"/>
</dbReference>
<dbReference type="GO" id="GO:0048024">
    <property type="term" value="P:regulation of mRNA splicing, via spliceosome"/>
    <property type="evidence" value="ECO:0007669"/>
    <property type="project" value="TreeGrafter"/>
</dbReference>
<name>A0A1D3D8B1_9EIME</name>
<feature type="compositionally biased region" description="Polar residues" evidence="1">
    <location>
        <begin position="277"/>
        <end position="286"/>
    </location>
</feature>
<dbReference type="VEuPathDB" id="ToxoDB:cyc_03685"/>
<evidence type="ECO:0000259" key="2">
    <source>
        <dbReference type="PROSITE" id="PS50882"/>
    </source>
</evidence>
<reference evidence="3 4" key="1">
    <citation type="journal article" date="2016" name="BMC Genomics">
        <title>Comparative genomics reveals Cyclospora cayetanensis possesses coccidia-like metabolism and invasion components but unique surface antigens.</title>
        <authorList>
            <person name="Liu S."/>
            <person name="Wang L."/>
            <person name="Zheng H."/>
            <person name="Xu Z."/>
            <person name="Roellig D.M."/>
            <person name="Li N."/>
            <person name="Frace M.A."/>
            <person name="Tang K."/>
            <person name="Arrowood M.J."/>
            <person name="Moss D.M."/>
            <person name="Zhang L."/>
            <person name="Feng Y."/>
            <person name="Xiao L."/>
        </authorList>
    </citation>
    <scope>NUCLEOTIDE SEQUENCE [LARGE SCALE GENOMIC DNA]</scope>
    <source>
        <strain evidence="3 4">CHN_HEN01</strain>
    </source>
</reference>